<keyword evidence="4 10" id="KW-0812">Transmembrane</keyword>
<dbReference type="Proteomes" id="UP000320717">
    <property type="component" value="Chromosome"/>
</dbReference>
<dbReference type="SMART" id="SM00116">
    <property type="entry name" value="CBS"/>
    <property type="match status" value="2"/>
</dbReference>
<dbReference type="PANTHER" id="PTHR22777:SF32">
    <property type="entry name" value="UPF0053 INNER MEMBRANE PROTEIN YFJD"/>
    <property type="match status" value="1"/>
</dbReference>
<evidence type="ECO:0000256" key="3">
    <source>
        <dbReference type="ARBA" id="ARBA00022475"/>
    </source>
</evidence>
<dbReference type="InterPro" id="IPR044751">
    <property type="entry name" value="Ion_transp-like_CBS"/>
</dbReference>
<dbReference type="Gene3D" id="3.10.580.10">
    <property type="entry name" value="CBS-domain"/>
    <property type="match status" value="1"/>
</dbReference>
<keyword evidence="8 10" id="KW-0472">Membrane</keyword>
<reference evidence="12 14" key="1">
    <citation type="submission" date="2019-07" db="EMBL/GenBank/DDBJ databases">
        <title>Complete Genome Sequence of drought tolerant Plant Growth-Promoting Rhizobacterium Glutamicibacter halophytocola DR408.</title>
        <authorList>
            <person name="Nishu S.D."/>
            <person name="Lee T.K."/>
        </authorList>
    </citation>
    <scope>NUCLEOTIDE SEQUENCE [LARGE SCALE GENOMIC DNA]</scope>
    <source>
        <strain evidence="12 14">DR408</strain>
    </source>
</reference>
<keyword evidence="3" id="KW-1003">Cell membrane</keyword>
<dbReference type="SUPFAM" id="SSF54631">
    <property type="entry name" value="CBS-domain pair"/>
    <property type="match status" value="1"/>
</dbReference>
<evidence type="ECO:0000256" key="8">
    <source>
        <dbReference type="ARBA" id="ARBA00023136"/>
    </source>
</evidence>
<dbReference type="SUPFAM" id="SSF56176">
    <property type="entry name" value="FAD-binding/transporter-associated domain-like"/>
    <property type="match status" value="1"/>
</dbReference>
<dbReference type="GO" id="GO:0005886">
    <property type="term" value="C:plasma membrane"/>
    <property type="evidence" value="ECO:0007669"/>
    <property type="project" value="UniProtKB-SubCell"/>
</dbReference>
<dbReference type="Pfam" id="PF00571">
    <property type="entry name" value="CBS"/>
    <property type="match status" value="2"/>
</dbReference>
<evidence type="ECO:0000256" key="10">
    <source>
        <dbReference type="SAM" id="Phobius"/>
    </source>
</evidence>
<keyword evidence="7 9" id="KW-0129">CBS domain</keyword>
<dbReference type="Pfam" id="PF03471">
    <property type="entry name" value="CorC_HlyC"/>
    <property type="match status" value="1"/>
</dbReference>
<keyword evidence="14" id="KW-1185">Reference proteome</keyword>
<dbReference type="InterPro" id="IPR036318">
    <property type="entry name" value="FAD-bd_PCMH-like_sf"/>
</dbReference>
<dbReference type="EMBL" id="CP102487">
    <property type="protein sequence ID" value="UUX60631.1"/>
    <property type="molecule type" value="Genomic_DNA"/>
</dbReference>
<dbReference type="PROSITE" id="PS51371">
    <property type="entry name" value="CBS"/>
    <property type="match status" value="2"/>
</dbReference>
<dbReference type="InterPro" id="IPR016169">
    <property type="entry name" value="FAD-bd_PCMH_sub2"/>
</dbReference>
<evidence type="ECO:0000256" key="4">
    <source>
        <dbReference type="ARBA" id="ARBA00022692"/>
    </source>
</evidence>
<comment type="similarity">
    <text evidence="2">Belongs to the UPF0053 family.</text>
</comment>
<dbReference type="GO" id="GO:0050660">
    <property type="term" value="F:flavin adenine dinucleotide binding"/>
    <property type="evidence" value="ECO:0007669"/>
    <property type="project" value="InterPro"/>
</dbReference>
<dbReference type="InterPro" id="IPR000644">
    <property type="entry name" value="CBS_dom"/>
</dbReference>
<evidence type="ECO:0000256" key="2">
    <source>
        <dbReference type="ARBA" id="ARBA00006337"/>
    </source>
</evidence>
<dbReference type="EMBL" id="CP042260">
    <property type="protein sequence ID" value="QDY65294.1"/>
    <property type="molecule type" value="Genomic_DNA"/>
</dbReference>
<feature type="domain" description="CBS" evidence="11">
    <location>
        <begin position="201"/>
        <end position="262"/>
    </location>
</feature>
<name>A0A5B8II97_9MICC</name>
<organism evidence="13 15">
    <name type="scientific">Glutamicibacter halophytocola</name>
    <dbReference type="NCBI Taxonomy" id="1933880"/>
    <lineage>
        <taxon>Bacteria</taxon>
        <taxon>Bacillati</taxon>
        <taxon>Actinomycetota</taxon>
        <taxon>Actinomycetes</taxon>
        <taxon>Micrococcales</taxon>
        <taxon>Micrococcaceae</taxon>
        <taxon>Glutamicibacter</taxon>
    </lineage>
</organism>
<dbReference type="InterPro" id="IPR046342">
    <property type="entry name" value="CBS_dom_sf"/>
</dbReference>
<keyword evidence="6 10" id="KW-1133">Transmembrane helix</keyword>
<evidence type="ECO:0000256" key="5">
    <source>
        <dbReference type="ARBA" id="ARBA00022737"/>
    </source>
</evidence>
<dbReference type="Proteomes" id="UP001060018">
    <property type="component" value="Chromosome"/>
</dbReference>
<evidence type="ECO:0000313" key="14">
    <source>
        <dbReference type="Proteomes" id="UP000320717"/>
    </source>
</evidence>
<reference evidence="13" key="2">
    <citation type="journal article" date="2022" name="Pest Manag. Sci.">
        <title>Glutamicibacter halophytocola-mediated host fitness of potato tuber moth on Solanaceae crops.</title>
        <authorList>
            <person name="Wang W."/>
            <person name="Xiao G."/>
            <person name="Du G."/>
            <person name="Chang L."/>
            <person name="Yang Y."/>
            <person name="Ye J."/>
            <person name="Chen B."/>
        </authorList>
    </citation>
    <scope>NUCLEOTIDE SEQUENCE</scope>
    <source>
        <strain evidence="13">S2</strain>
    </source>
</reference>
<dbReference type="OrthoDB" id="110231at2"/>
<comment type="subcellular location">
    <subcellularLocation>
        <location evidence="1">Cell membrane</location>
        <topology evidence="1">Multi-pass membrane protein</topology>
    </subcellularLocation>
</comment>
<dbReference type="RefSeq" id="WP_075972458.1">
    <property type="nucleotide sequence ID" value="NZ_CP012750.1"/>
</dbReference>
<evidence type="ECO:0000256" key="7">
    <source>
        <dbReference type="ARBA" id="ARBA00023122"/>
    </source>
</evidence>
<dbReference type="PANTHER" id="PTHR22777">
    <property type="entry name" value="HEMOLYSIN-RELATED"/>
    <property type="match status" value="1"/>
</dbReference>
<accession>A0A5B8II97</accession>
<dbReference type="Gene3D" id="3.30.465.10">
    <property type="match status" value="1"/>
</dbReference>
<feature type="domain" description="CBS" evidence="11">
    <location>
        <begin position="266"/>
        <end position="323"/>
    </location>
</feature>
<feature type="transmembrane region" description="Helical" evidence="10">
    <location>
        <begin position="86"/>
        <end position="107"/>
    </location>
</feature>
<dbReference type="CDD" id="cd04590">
    <property type="entry name" value="CBS_pair_CorC_HlyC_assoc"/>
    <property type="match status" value="1"/>
</dbReference>
<evidence type="ECO:0000313" key="13">
    <source>
        <dbReference type="EMBL" id="UUX60631.1"/>
    </source>
</evidence>
<sequence>MEILLLILALVFMAFSAVLTAADSAFYALSRHAAERLRAESNSKSLSAILDETETHAQAIKFWRIWFETASAVAVALLVAQWIENVWLIGLISTIAMAGLGFVLVSVSPRRFGRSNAESVVQNTAPMVRLLRIVLGPVTNWLASIAKALSPGGVDEVGYLGKERLRDLVDRASEGEDLDEESAELISSVIDLEETSVRSVMVPRTDMVVLTAEQSMHSAIDLFIASGYSRIPLIGEDTDDIQGIIYLKDLIREIHGLQQAETLADLARKVRFVPESKSAAELLQELQKESIHLAVVIDEYGGTAGLVTLEDLLEEIVGEIDDEYDRSRTELIENPDGSLFAVATAAIDDIADHFDMHIEEEDVDTVGGLLSKTLESVPVLGSTADVNGLRLTVVSLAGRRNRIGKIHVERLETDASDHIENDEDSSHERKP</sequence>
<evidence type="ECO:0000256" key="9">
    <source>
        <dbReference type="PROSITE-ProRule" id="PRU00703"/>
    </source>
</evidence>
<proteinExistence type="inferred from homology"/>
<protein>
    <submittedName>
        <fullName evidence="13">Hemolysin family protein</fullName>
    </submittedName>
    <submittedName>
        <fullName evidence="12">HlyC/CorC family transporter</fullName>
    </submittedName>
</protein>
<dbReference type="FunFam" id="3.10.580.10:FF:000002">
    <property type="entry name" value="Magnesium/cobalt efflux protein CorC"/>
    <property type="match status" value="1"/>
</dbReference>
<evidence type="ECO:0000313" key="15">
    <source>
        <dbReference type="Proteomes" id="UP001060018"/>
    </source>
</evidence>
<gene>
    <name evidence="12" type="ORF">FQA45_02680</name>
    <name evidence="13" type="ORF">NUH22_08525</name>
</gene>
<dbReference type="InterPro" id="IPR002550">
    <property type="entry name" value="CNNM"/>
</dbReference>
<dbReference type="AlphaFoldDB" id="A0A5B8II97"/>
<dbReference type="Pfam" id="PF01595">
    <property type="entry name" value="CNNM"/>
    <property type="match status" value="1"/>
</dbReference>
<evidence type="ECO:0000259" key="11">
    <source>
        <dbReference type="PROSITE" id="PS51371"/>
    </source>
</evidence>
<dbReference type="InterPro" id="IPR005170">
    <property type="entry name" value="Transptr-assoc_dom"/>
</dbReference>
<keyword evidence="5" id="KW-0677">Repeat</keyword>
<evidence type="ECO:0000256" key="6">
    <source>
        <dbReference type="ARBA" id="ARBA00022989"/>
    </source>
</evidence>
<evidence type="ECO:0000256" key="1">
    <source>
        <dbReference type="ARBA" id="ARBA00004651"/>
    </source>
</evidence>
<evidence type="ECO:0000313" key="12">
    <source>
        <dbReference type="EMBL" id="QDY65294.1"/>
    </source>
</evidence>
<dbReference type="SMART" id="SM01091">
    <property type="entry name" value="CorC_HlyC"/>
    <property type="match status" value="1"/>
</dbReference>